<reference evidence="15" key="2">
    <citation type="submission" date="2025-09" db="UniProtKB">
        <authorList>
            <consortium name="Ensembl"/>
        </authorList>
    </citation>
    <scope>IDENTIFICATION</scope>
</reference>
<keyword evidence="16" id="KW-1185">Reference proteome</keyword>
<dbReference type="GO" id="GO:0032890">
    <property type="term" value="P:regulation of organic acid transport"/>
    <property type="evidence" value="ECO:0007669"/>
    <property type="project" value="UniProtKB-ARBA"/>
</dbReference>
<dbReference type="InterPro" id="IPR003502">
    <property type="entry name" value="IL-1_propep"/>
</dbReference>
<comment type="subcellular location">
    <subcellularLocation>
        <location evidence="12">Cytoplasm</location>
        <location evidence="12">Cytosol</location>
    </subcellularLocation>
    <subcellularLocation>
        <location evidence="12">Secreted</location>
    </subcellularLocation>
    <subcellularLocation>
        <location evidence="1 12">Lysosome</location>
    </subcellularLocation>
    <subcellularLocation>
        <location evidence="2 12">Secreted</location>
        <location evidence="2 12">Extracellular exosome</location>
    </subcellularLocation>
    <text evidence="12">The precursor is cytosolic. In response to inflammasome-activating signals, such as ATP for NLRP3 inflammasome or bacterial flagellin for NLRC4 inflammasome, cleaved and secreted. Mature form is secreted and released in the extracellular milieu by passing through the gasdermin-D (GSDMD) pore. In contrast, the precursor form is not released, due to the presence of an acidic region that is proteolytically removed by CASP1 during maturation. The secretion is dependent on protein unfolding and facilitated by the cargo receptor TMED10.</text>
</comment>
<organism evidence="15 16">
    <name type="scientific">Spermophilus dauricus</name>
    <name type="common">Daurian ground squirrel</name>
    <dbReference type="NCBI Taxonomy" id="99837"/>
    <lineage>
        <taxon>Eukaryota</taxon>
        <taxon>Metazoa</taxon>
        <taxon>Chordata</taxon>
        <taxon>Craniata</taxon>
        <taxon>Vertebrata</taxon>
        <taxon>Euteleostomi</taxon>
        <taxon>Mammalia</taxon>
        <taxon>Eutheria</taxon>
        <taxon>Euarchontoglires</taxon>
        <taxon>Glires</taxon>
        <taxon>Rodentia</taxon>
        <taxon>Sciuromorpha</taxon>
        <taxon>Sciuridae</taxon>
        <taxon>Xerinae</taxon>
        <taxon>Marmotini</taxon>
        <taxon>Spermophilus</taxon>
    </lineage>
</organism>
<dbReference type="PANTHER" id="PTHR10078:SF30">
    <property type="entry name" value="INTERLEUKIN-1 BETA"/>
    <property type="match status" value="1"/>
</dbReference>
<name>A0A8C9Q6V4_SPEDA</name>
<comment type="function">
    <text evidence="12">Potent pro-inflammatory cytokine. Initially discovered as the major endogenous pyrogen, induces prostaglandin synthesis, neutrophil influx and activation, T-cell activation and cytokine production, B-cell activation and antibody production, and fibroblast proliferation and collagen production. Promotes Th17 differentiation of T-cells. Synergizes with IL12/interleukin-12 to induce IFNG synthesis from T-helper 1 (Th1) cells. Plays a role in angiogenesis by inducing VEGF production synergistically with TNF and IL6. Involved in transduction of inflammation downstream of pyroptosis: its mature form is specifically released in the extracellular milieu by passing through the gasdermin-D (GSDMD) pore.</text>
</comment>
<dbReference type="PROSITE" id="PS00253">
    <property type="entry name" value="INTERLEUKIN_1"/>
    <property type="match status" value="1"/>
</dbReference>
<evidence type="ECO:0000313" key="16">
    <source>
        <dbReference type="Proteomes" id="UP000694422"/>
    </source>
</evidence>
<keyword evidence="4 12" id="KW-0963">Cytoplasm</keyword>
<evidence type="ECO:0000256" key="1">
    <source>
        <dbReference type="ARBA" id="ARBA00004371"/>
    </source>
</evidence>
<gene>
    <name evidence="12" type="primary">IL1B</name>
</gene>
<evidence type="ECO:0000256" key="10">
    <source>
        <dbReference type="ARBA" id="ARBA00023246"/>
    </source>
</evidence>
<keyword evidence="5 11" id="KW-0202">Cytokine</keyword>
<evidence type="ECO:0000256" key="5">
    <source>
        <dbReference type="ARBA" id="ARBA00022514"/>
    </source>
</evidence>
<dbReference type="PRINTS" id="PR00262">
    <property type="entry name" value="IL1HBGF"/>
</dbReference>
<dbReference type="GO" id="GO:0051781">
    <property type="term" value="P:positive regulation of cell division"/>
    <property type="evidence" value="ECO:0007669"/>
    <property type="project" value="UniProtKB-KW"/>
</dbReference>
<dbReference type="Pfam" id="PF00340">
    <property type="entry name" value="IL1"/>
    <property type="match status" value="1"/>
</dbReference>
<keyword evidence="6 11" id="KW-0964">Secreted</keyword>
<dbReference type="PANTHER" id="PTHR10078">
    <property type="entry name" value="INTERLEUKIN-1 FAMILY MEMBER"/>
    <property type="match status" value="1"/>
</dbReference>
<evidence type="ECO:0000256" key="3">
    <source>
        <dbReference type="ARBA" id="ARBA00010448"/>
    </source>
</evidence>
<dbReference type="Pfam" id="PF02394">
    <property type="entry name" value="IL1_propep"/>
    <property type="match status" value="1"/>
</dbReference>
<evidence type="ECO:0000256" key="7">
    <source>
        <dbReference type="ARBA" id="ARBA00022620"/>
    </source>
</evidence>
<dbReference type="GO" id="GO:0005615">
    <property type="term" value="C:extracellular space"/>
    <property type="evidence" value="ECO:0007669"/>
    <property type="project" value="UniProtKB-KW"/>
</dbReference>
<keyword evidence="10 11" id="KW-0497">Mitogen</keyword>
<keyword evidence="7 11" id="KW-0666">Pyrogen</keyword>
<dbReference type="GO" id="GO:0071222">
    <property type="term" value="P:cellular response to lipopolysaccharide"/>
    <property type="evidence" value="ECO:0007669"/>
    <property type="project" value="TreeGrafter"/>
</dbReference>
<evidence type="ECO:0000256" key="4">
    <source>
        <dbReference type="ARBA" id="ARBA00022490"/>
    </source>
</evidence>
<dbReference type="GO" id="GO:0001660">
    <property type="term" value="P:fever generation"/>
    <property type="evidence" value="ECO:0007669"/>
    <property type="project" value="UniProtKB-UniRule"/>
</dbReference>
<feature type="domain" description="Interleukin-1 propeptide" evidence="14">
    <location>
        <begin position="53"/>
        <end position="139"/>
    </location>
</feature>
<dbReference type="GO" id="GO:0005125">
    <property type="term" value="F:cytokine activity"/>
    <property type="evidence" value="ECO:0007669"/>
    <property type="project" value="UniProtKB-UniRule"/>
</dbReference>
<dbReference type="AlphaFoldDB" id="A0A8C9Q6V4"/>
<dbReference type="InterPro" id="IPR008996">
    <property type="entry name" value="IL1/FGF"/>
</dbReference>
<dbReference type="FunFam" id="2.80.10.50:FF:000027">
    <property type="entry name" value="Interleukin-1 beta"/>
    <property type="match status" value="1"/>
</dbReference>
<evidence type="ECO:0000256" key="2">
    <source>
        <dbReference type="ARBA" id="ARBA00004550"/>
    </source>
</evidence>
<dbReference type="GO" id="GO:0005149">
    <property type="term" value="F:interleukin-1 receptor binding"/>
    <property type="evidence" value="ECO:0007669"/>
    <property type="project" value="UniProtKB-UniRule"/>
</dbReference>
<accession>A0A8C9Q6V4</accession>
<dbReference type="Ensembl" id="ENSSDAT00000021678.1">
    <property type="protein sequence ID" value="ENSSDAP00000018956.1"/>
    <property type="gene ID" value="ENSSDAG00000017278.1"/>
</dbReference>
<dbReference type="Proteomes" id="UP000694422">
    <property type="component" value="Unplaced"/>
</dbReference>
<comment type="similarity">
    <text evidence="3 11">Belongs to the IL-1 family.</text>
</comment>
<comment type="miscellaneous">
    <text evidence="12">IL1B production occurs in 2 steps, each being controlled by different stimuli. First, inflammatory signals, such as LPS, stimulate the synthesis and promote the accumulation of cytosolic stores of pro-IL1B (priming). Then additional signals are required for inflammasome assembly, leading to CASP1 activation, pro-IL1B processing and eventually secretion of the active cytokine. IL1B processing and secretion are temporarily associated.</text>
</comment>
<dbReference type="Gene3D" id="2.80.10.50">
    <property type="match status" value="1"/>
</dbReference>
<keyword evidence="8 11" id="KW-0395">Inflammatory response</keyword>
<proteinExistence type="inferred from homology"/>
<evidence type="ECO:0000256" key="8">
    <source>
        <dbReference type="ARBA" id="ARBA00023198"/>
    </source>
</evidence>
<reference evidence="15" key="1">
    <citation type="submission" date="2025-08" db="UniProtKB">
        <authorList>
            <consortium name="Ensembl"/>
        </authorList>
    </citation>
    <scope>IDENTIFICATION</scope>
</reference>
<evidence type="ECO:0000256" key="11">
    <source>
        <dbReference type="RuleBase" id="RU003753"/>
    </source>
</evidence>
<dbReference type="GO" id="GO:0046330">
    <property type="term" value="P:positive regulation of JNK cascade"/>
    <property type="evidence" value="ECO:0007669"/>
    <property type="project" value="UniProtKB-ARBA"/>
</dbReference>
<dbReference type="GO" id="GO:0019221">
    <property type="term" value="P:cytokine-mediated signaling pathway"/>
    <property type="evidence" value="ECO:0007669"/>
    <property type="project" value="TreeGrafter"/>
</dbReference>
<dbReference type="PRINTS" id="PR00264">
    <property type="entry name" value="INTERLEUKIN1"/>
</dbReference>
<dbReference type="GO" id="GO:0006955">
    <property type="term" value="P:immune response"/>
    <property type="evidence" value="ECO:0007669"/>
    <property type="project" value="InterPro"/>
</dbReference>
<dbReference type="GO" id="GO:0005829">
    <property type="term" value="C:cytosol"/>
    <property type="evidence" value="ECO:0007669"/>
    <property type="project" value="UniProtKB-SubCell"/>
</dbReference>
<dbReference type="GO" id="GO:0001819">
    <property type="term" value="P:positive regulation of cytokine production"/>
    <property type="evidence" value="ECO:0007669"/>
    <property type="project" value="UniProtKB-ARBA"/>
</dbReference>
<dbReference type="InterPro" id="IPR020877">
    <property type="entry name" value="IL-1_CS"/>
</dbReference>
<dbReference type="PRINTS" id="PR01357">
    <property type="entry name" value="INTRLEUKN1AB"/>
</dbReference>
<keyword evidence="9 12" id="KW-0458">Lysosome</keyword>
<dbReference type="GO" id="GO:0005764">
    <property type="term" value="C:lysosome"/>
    <property type="evidence" value="ECO:0007669"/>
    <property type="project" value="UniProtKB-SubCell"/>
</dbReference>
<evidence type="ECO:0000259" key="14">
    <source>
        <dbReference type="Pfam" id="PF02394"/>
    </source>
</evidence>
<protein>
    <recommendedName>
        <fullName evidence="11 12">Multifunctional fusion protein</fullName>
    </recommendedName>
    <domain>
        <recommendedName>
            <fullName evidence="11">Interleukin-1</fullName>
        </recommendedName>
    </domain>
    <domain>
        <recommendedName>
            <fullName evidence="12">Interleukin-1 beta</fullName>
        </recommendedName>
    </domain>
</protein>
<evidence type="ECO:0000256" key="6">
    <source>
        <dbReference type="ARBA" id="ARBA00022525"/>
    </source>
</evidence>
<evidence type="ECO:0000256" key="13">
    <source>
        <dbReference type="SAM" id="MobiDB-lite"/>
    </source>
</evidence>
<dbReference type="GO" id="GO:1903531">
    <property type="term" value="P:negative regulation of secretion by cell"/>
    <property type="evidence" value="ECO:0007669"/>
    <property type="project" value="UniProtKB-ARBA"/>
</dbReference>
<evidence type="ECO:0000256" key="9">
    <source>
        <dbReference type="ARBA" id="ARBA00023228"/>
    </source>
</evidence>
<dbReference type="CDD" id="cd23296">
    <property type="entry name" value="beta-trefoil_IL1B"/>
    <property type="match status" value="1"/>
</dbReference>
<sequence>MAQNLPSRLSHAHRHGTLQKSPGSLEKQAVHNFISARLVCTKGKTYLSHVYLYCSDENDLFFEVDGPKHMKCNWQDLYLGSVDEGIQLQISQLHLNKSLQQVVSLVVAVEKLRILPGTQAPRGEDLHTCLSLIFEEEPIFCDPWDDDGYEYDAAVPVLNCRLRDVQQKSLVLSDPCELKALHLNGPNLRQQVVFSMSFVLGEGNDSKTPVALGIKGKNLYLTCVMKGDKPTLQLESVDPKSYPKKKMEPRFVFNKIEVKDKVEFESAQFPNWYISTSQAEQLPVFLGNNSGQDITDFTMEFVS</sequence>
<feature type="region of interest" description="Disordered" evidence="13">
    <location>
        <begin position="1"/>
        <end position="22"/>
    </location>
</feature>
<dbReference type="InterPro" id="IPR000975">
    <property type="entry name" value="IL-1_fam"/>
</dbReference>
<evidence type="ECO:0000313" key="15">
    <source>
        <dbReference type="Ensembl" id="ENSSDAP00000018956.1"/>
    </source>
</evidence>
<dbReference type="SUPFAM" id="SSF50353">
    <property type="entry name" value="Cytokine"/>
    <property type="match status" value="1"/>
</dbReference>
<dbReference type="PRINTS" id="PR01359">
    <property type="entry name" value="INTRLEUKIN1B"/>
</dbReference>
<comment type="subunit">
    <text evidence="12">Monomer. Interacts with MEFV.</text>
</comment>
<evidence type="ECO:0000256" key="12">
    <source>
        <dbReference type="RuleBase" id="RU364119"/>
    </source>
</evidence>
<dbReference type="SMART" id="SM00125">
    <property type="entry name" value="IL1"/>
    <property type="match status" value="1"/>
</dbReference>
<dbReference type="GO" id="GO:0033092">
    <property type="term" value="P:positive regulation of immature T cell proliferation in thymus"/>
    <property type="evidence" value="ECO:0007669"/>
    <property type="project" value="TreeGrafter"/>
</dbReference>